<evidence type="ECO:0000313" key="1">
    <source>
        <dbReference type="EMBL" id="MFC0623262.1"/>
    </source>
</evidence>
<sequence>MSASATRFHGRILDVDGRPVGTCFHLGGGVLATALHVVYQASADGVVRFEPLADSAAGEGTGTAALLASDADHDLAILRTATPPSASVELVAMSDDQDSGLPISLTGYALLSSGHSYRIMPSSGRWEGPSKEEGGPATGWVYADGVQPGMSGAPLIRQHDGAVIGVLIDRFETDEIWSAGRVRTARTERLLELLAGHTTVAVESKAVRALKPADRLAEQPLDRAKLRADRTIVVPVSWKDEREKGSAALGRGDVVVVVAPPGIGSTTFAEQLVAHEAPAEMLMTAFDPDWEHPTVAALRPKAGYVHVLDVETSVDLGKARAFVVGLTELAGIYRDMNARLVLTVRTEFWRSVVSGSIPEVHVIQLEEAPDSVQVVGRRLGVITARLQPHVDADTVKPYLKGLSAVQATRAAARILDAWRSWPDQDDDSQWAQRLHKLLDNHVKTLDGLFLAPESALSPEDRCFLLALACVQSVRLSELDDLSTSLAARLQATTDDKDKVKESAFAVFSRPGLVGRVNAIQAKILPGEIVVFKESAFGDAAVRYAWDNFPPIRKPMADWLIGLAVKDAGRQNLVQERLSGLVIRHQDVGFIKNELKELTSDSRWLLEEVLLAGAKDPHMQRGCEQLLYGWATTAGLRSTVVTVASRMLLEGVRTEIAVRRLQRVADATEDPGIDKAVQEAFEAALQVPGIRGTVAAAFAKWLRDNAAARSAKIALRALMAVDTGDIPWLLSEQASDIDLILVLREALADRTSHPALAAIVSRASIDDARYNGMIDALARALVGLGSLVPFRLYEAFVGYDFNGRTPEADLDAKFKIILASDDEPPSVA</sequence>
<dbReference type="InterPro" id="IPR009003">
    <property type="entry name" value="Peptidase_S1_PA"/>
</dbReference>
<keyword evidence="2" id="KW-1185">Reference proteome</keyword>
<evidence type="ECO:0000313" key="2">
    <source>
        <dbReference type="Proteomes" id="UP001589890"/>
    </source>
</evidence>
<dbReference type="Gene3D" id="2.40.10.120">
    <property type="match status" value="1"/>
</dbReference>
<name>A0ABV6QF48_9ACTN</name>
<reference evidence="1 2" key="1">
    <citation type="submission" date="2024-09" db="EMBL/GenBank/DDBJ databases">
        <authorList>
            <person name="Sun Q."/>
            <person name="Mori K."/>
        </authorList>
    </citation>
    <scope>NUCLEOTIDE SEQUENCE [LARGE SCALE GENOMIC DNA]</scope>
    <source>
        <strain evidence="1 2">CGMCC 1.15906</strain>
    </source>
</reference>
<dbReference type="Proteomes" id="UP001589890">
    <property type="component" value="Unassembled WGS sequence"/>
</dbReference>
<dbReference type="Pfam" id="PF13365">
    <property type="entry name" value="Trypsin_2"/>
    <property type="match status" value="1"/>
</dbReference>
<protein>
    <submittedName>
        <fullName evidence="1">Serine protease</fullName>
    </submittedName>
</protein>
<dbReference type="RefSeq" id="WP_380043961.1">
    <property type="nucleotide sequence ID" value="NZ_JBHLTC010000005.1"/>
</dbReference>
<dbReference type="EMBL" id="JBHLTC010000005">
    <property type="protein sequence ID" value="MFC0623262.1"/>
    <property type="molecule type" value="Genomic_DNA"/>
</dbReference>
<dbReference type="GO" id="GO:0008233">
    <property type="term" value="F:peptidase activity"/>
    <property type="evidence" value="ECO:0007669"/>
    <property type="project" value="UniProtKB-KW"/>
</dbReference>
<comment type="caution">
    <text evidence="1">The sequence shown here is derived from an EMBL/GenBank/DDBJ whole genome shotgun (WGS) entry which is preliminary data.</text>
</comment>
<organism evidence="1 2">
    <name type="scientific">Kribbella deserti</name>
    <dbReference type="NCBI Taxonomy" id="1926257"/>
    <lineage>
        <taxon>Bacteria</taxon>
        <taxon>Bacillati</taxon>
        <taxon>Actinomycetota</taxon>
        <taxon>Actinomycetes</taxon>
        <taxon>Propionibacteriales</taxon>
        <taxon>Kribbellaceae</taxon>
        <taxon>Kribbella</taxon>
    </lineage>
</organism>
<proteinExistence type="predicted"/>
<keyword evidence="1" id="KW-0378">Hydrolase</keyword>
<dbReference type="GO" id="GO:0006508">
    <property type="term" value="P:proteolysis"/>
    <property type="evidence" value="ECO:0007669"/>
    <property type="project" value="UniProtKB-KW"/>
</dbReference>
<gene>
    <name evidence="1" type="ORF">ACFFGN_04265</name>
</gene>
<dbReference type="SUPFAM" id="SSF50494">
    <property type="entry name" value="Trypsin-like serine proteases"/>
    <property type="match status" value="1"/>
</dbReference>
<accession>A0ABV6QF48</accession>
<keyword evidence="1" id="KW-0645">Protease</keyword>